<name>A0A348FWS0_9HYPH</name>
<evidence type="ECO:0000313" key="3">
    <source>
        <dbReference type="Proteomes" id="UP000266934"/>
    </source>
</evidence>
<reference evidence="2 3" key="1">
    <citation type="submission" date="2018-08" db="EMBL/GenBank/DDBJ databases">
        <title>Complete genome sequencing of Blastochloris tepida GI.</title>
        <authorList>
            <person name="Tsukatani Y."/>
            <person name="Mori H."/>
        </authorList>
    </citation>
    <scope>NUCLEOTIDE SEQUENCE [LARGE SCALE GENOMIC DNA]</scope>
    <source>
        <strain evidence="2 3">GI</strain>
    </source>
</reference>
<gene>
    <name evidence="2" type="ORF">BLTE_04380</name>
</gene>
<dbReference type="KEGG" id="blag:BLTE_04380"/>
<proteinExistence type="predicted"/>
<protein>
    <recommendedName>
        <fullName evidence="4">DUF1499 domain-containing protein</fullName>
    </recommendedName>
</protein>
<keyword evidence="1" id="KW-0472">Membrane</keyword>
<keyword evidence="1" id="KW-0812">Transmembrane</keyword>
<evidence type="ECO:0008006" key="4">
    <source>
        <dbReference type="Google" id="ProtNLM"/>
    </source>
</evidence>
<dbReference type="OrthoDB" id="1523552at2"/>
<keyword evidence="1" id="KW-1133">Transmembrane helix</keyword>
<dbReference type="EMBL" id="AP018907">
    <property type="protein sequence ID" value="BBF91753.1"/>
    <property type="molecule type" value="Genomic_DNA"/>
</dbReference>
<keyword evidence="3" id="KW-1185">Reference proteome</keyword>
<dbReference type="AlphaFoldDB" id="A0A348FWS0"/>
<sequence>MVRRRALPVERYSHLAIWSRRLALFALAVALLGIALSRLNIVETLAALGVFAAGVAVAAVAVLVALVALAAIWNDGYRGLAQAVTGLLVGLAVVAGPAAMAVVAFGLPAIHDISTDLVDPPRIIAGAAARPPGANPAAYEGERVAALQQAGYPDLKPLIKDWTPEQAFQAARTLIEKRRWRILDQVPPRPGREGRIEAVVRTLVFGFRDDVVVRIRPAAEGTRIDVRSASRYGRHDIGANARRIKALLADLDDWEPPRR</sequence>
<feature type="transmembrane region" description="Helical" evidence="1">
    <location>
        <begin position="84"/>
        <end position="107"/>
    </location>
</feature>
<dbReference type="Pfam" id="PF07386">
    <property type="entry name" value="DUF1499"/>
    <property type="match status" value="1"/>
</dbReference>
<evidence type="ECO:0000313" key="2">
    <source>
        <dbReference type="EMBL" id="BBF91753.1"/>
    </source>
</evidence>
<accession>A0A348FWS0</accession>
<dbReference type="RefSeq" id="WP_126397225.1">
    <property type="nucleotide sequence ID" value="NZ_AP018907.1"/>
</dbReference>
<organism evidence="2 3">
    <name type="scientific">Blastochloris tepida</name>
    <dbReference type="NCBI Taxonomy" id="2233851"/>
    <lineage>
        <taxon>Bacteria</taxon>
        <taxon>Pseudomonadati</taxon>
        <taxon>Pseudomonadota</taxon>
        <taxon>Alphaproteobacteria</taxon>
        <taxon>Hyphomicrobiales</taxon>
        <taxon>Blastochloridaceae</taxon>
        <taxon>Blastochloris</taxon>
    </lineage>
</organism>
<dbReference type="InterPro" id="IPR010865">
    <property type="entry name" value="DUF1499"/>
</dbReference>
<evidence type="ECO:0000256" key="1">
    <source>
        <dbReference type="SAM" id="Phobius"/>
    </source>
</evidence>
<dbReference type="Proteomes" id="UP000266934">
    <property type="component" value="Chromosome"/>
</dbReference>
<feature type="transmembrane region" description="Helical" evidence="1">
    <location>
        <begin position="47"/>
        <end position="72"/>
    </location>
</feature>